<dbReference type="GO" id="GO:0005829">
    <property type="term" value="C:cytosol"/>
    <property type="evidence" value="ECO:0007669"/>
    <property type="project" value="TreeGrafter"/>
</dbReference>
<sequence length="227" mass="24944">MQQPYQLIVFDWDGTLMDSIGRIVSSMQATARQLALPVPATDAVKGIIGLSLAPAIERLFGQLAAPTYAKFLDVYRDQYVTLDTTPTPLFDGVPELLDDLRGQGYLLAVATGKARRGLDRVMTESQLHEVFVATRCADESASKPNPQMLHEIMQATGVTPQQTLMIGDSDHDLAMARAANVDALAVSFGALELTSHSHYQQHPVLHSWHDFPQFLAQRTTERCVVPS</sequence>
<dbReference type="SFLD" id="SFLDS00003">
    <property type="entry name" value="Haloacid_Dehalogenase"/>
    <property type="match status" value="1"/>
</dbReference>
<organism evidence="1 2">
    <name type="scientific">Pseudidiomarina sediminum</name>
    <dbReference type="NCBI Taxonomy" id="431675"/>
    <lineage>
        <taxon>Bacteria</taxon>
        <taxon>Pseudomonadati</taxon>
        <taxon>Pseudomonadota</taxon>
        <taxon>Gammaproteobacteria</taxon>
        <taxon>Alteromonadales</taxon>
        <taxon>Idiomarinaceae</taxon>
        <taxon>Pseudidiomarina</taxon>
    </lineage>
</organism>
<proteinExistence type="predicted"/>
<protein>
    <submittedName>
        <fullName evidence="1">HAD family hydrolase</fullName>
    </submittedName>
</protein>
<dbReference type="EMBL" id="PIQE01000001">
    <property type="protein sequence ID" value="RUO73992.1"/>
    <property type="molecule type" value="Genomic_DNA"/>
</dbReference>
<dbReference type="GO" id="GO:0006281">
    <property type="term" value="P:DNA repair"/>
    <property type="evidence" value="ECO:0007669"/>
    <property type="project" value="TreeGrafter"/>
</dbReference>
<accession>A0A432Z7Z1</accession>
<dbReference type="GO" id="GO:0008967">
    <property type="term" value="F:phosphoglycolate phosphatase activity"/>
    <property type="evidence" value="ECO:0007669"/>
    <property type="project" value="TreeGrafter"/>
</dbReference>
<dbReference type="Gene3D" id="3.40.50.1000">
    <property type="entry name" value="HAD superfamily/HAD-like"/>
    <property type="match status" value="1"/>
</dbReference>
<dbReference type="SFLD" id="SFLDG01129">
    <property type="entry name" value="C1.5:_HAD__Beta-PGM__Phosphata"/>
    <property type="match status" value="1"/>
</dbReference>
<dbReference type="SUPFAM" id="SSF56784">
    <property type="entry name" value="HAD-like"/>
    <property type="match status" value="1"/>
</dbReference>
<dbReference type="NCBIfam" id="TIGR01549">
    <property type="entry name" value="HAD-SF-IA-v1"/>
    <property type="match status" value="1"/>
</dbReference>
<keyword evidence="1" id="KW-0378">Hydrolase</keyword>
<dbReference type="InterPro" id="IPR023198">
    <property type="entry name" value="PGP-like_dom2"/>
</dbReference>
<dbReference type="PANTHER" id="PTHR43434:SF24">
    <property type="entry name" value="HYDROLASE-RELATED"/>
    <property type="match status" value="1"/>
</dbReference>
<dbReference type="RefSeq" id="WP_084616856.1">
    <property type="nucleotide sequence ID" value="NZ_PIQE01000001.1"/>
</dbReference>
<dbReference type="InterPro" id="IPR050155">
    <property type="entry name" value="HAD-like_hydrolase_sf"/>
</dbReference>
<reference evidence="2" key="1">
    <citation type="journal article" date="2018" name="Front. Microbiol.">
        <title>Genome-Based Analysis Reveals the Taxonomy and Diversity of the Family Idiomarinaceae.</title>
        <authorList>
            <person name="Liu Y."/>
            <person name="Lai Q."/>
            <person name="Shao Z."/>
        </authorList>
    </citation>
    <scope>NUCLEOTIDE SEQUENCE [LARGE SCALE GENOMIC DNA]</scope>
    <source>
        <strain evidence="2">c121</strain>
    </source>
</reference>
<dbReference type="Proteomes" id="UP000287022">
    <property type="component" value="Unassembled WGS sequence"/>
</dbReference>
<dbReference type="InterPro" id="IPR006549">
    <property type="entry name" value="HAD-SF_hydro_IIIA"/>
</dbReference>
<evidence type="ECO:0000313" key="2">
    <source>
        <dbReference type="Proteomes" id="UP000287022"/>
    </source>
</evidence>
<dbReference type="Pfam" id="PF13419">
    <property type="entry name" value="HAD_2"/>
    <property type="match status" value="1"/>
</dbReference>
<keyword evidence="2" id="KW-1185">Reference proteome</keyword>
<dbReference type="AlphaFoldDB" id="A0A432Z7Z1"/>
<dbReference type="PANTHER" id="PTHR43434">
    <property type="entry name" value="PHOSPHOGLYCOLATE PHOSPHATASE"/>
    <property type="match status" value="1"/>
</dbReference>
<dbReference type="NCBIfam" id="TIGR01662">
    <property type="entry name" value="HAD-SF-IIIA"/>
    <property type="match status" value="1"/>
</dbReference>
<dbReference type="InterPro" id="IPR041492">
    <property type="entry name" value="HAD_2"/>
</dbReference>
<dbReference type="Gene3D" id="1.10.150.240">
    <property type="entry name" value="Putative phosphatase, domain 2"/>
    <property type="match status" value="1"/>
</dbReference>
<dbReference type="InterPro" id="IPR006439">
    <property type="entry name" value="HAD-SF_hydro_IA"/>
</dbReference>
<comment type="caution">
    <text evidence="1">The sequence shown here is derived from an EMBL/GenBank/DDBJ whole genome shotgun (WGS) entry which is preliminary data.</text>
</comment>
<gene>
    <name evidence="1" type="ORF">CWI80_01110</name>
</gene>
<dbReference type="InterPro" id="IPR023214">
    <property type="entry name" value="HAD_sf"/>
</dbReference>
<dbReference type="InterPro" id="IPR036412">
    <property type="entry name" value="HAD-like_sf"/>
</dbReference>
<evidence type="ECO:0000313" key="1">
    <source>
        <dbReference type="EMBL" id="RUO73992.1"/>
    </source>
</evidence>
<dbReference type="STRING" id="1122124.GCA_000423165_01174"/>
<name>A0A432Z7Z1_9GAMM</name>